<protein>
    <recommendedName>
        <fullName evidence="2 5">Basal-body rod modification protein FlgD</fullName>
    </recommendedName>
</protein>
<dbReference type="Pfam" id="PF03963">
    <property type="entry name" value="FlgD"/>
    <property type="match status" value="1"/>
</dbReference>
<comment type="caution">
    <text evidence="9">The sequence shown here is derived from an EMBL/GenBank/DDBJ whole genome shotgun (WGS) entry which is preliminary data.</text>
</comment>
<evidence type="ECO:0000256" key="6">
    <source>
        <dbReference type="SAM" id="MobiDB-lite"/>
    </source>
</evidence>
<evidence type="ECO:0000256" key="1">
    <source>
        <dbReference type="ARBA" id="ARBA00010577"/>
    </source>
</evidence>
<dbReference type="Gene3D" id="2.60.40.4070">
    <property type="match status" value="1"/>
</dbReference>
<dbReference type="AlphaFoldDB" id="A0A431VFR1"/>
<dbReference type="InterPro" id="IPR005648">
    <property type="entry name" value="FlgD"/>
</dbReference>
<feature type="compositionally biased region" description="Low complexity" evidence="6">
    <location>
        <begin position="9"/>
        <end position="30"/>
    </location>
</feature>
<evidence type="ECO:0000313" key="10">
    <source>
        <dbReference type="Proteomes" id="UP000277007"/>
    </source>
</evidence>
<evidence type="ECO:0000256" key="3">
    <source>
        <dbReference type="ARBA" id="ARBA00022795"/>
    </source>
</evidence>
<feature type="domain" description="FlgD/Vpr Ig-like" evidence="7">
    <location>
        <begin position="114"/>
        <end position="183"/>
    </location>
</feature>
<evidence type="ECO:0000313" key="9">
    <source>
        <dbReference type="EMBL" id="RTR18678.1"/>
    </source>
</evidence>
<keyword evidence="9" id="KW-0966">Cell projection</keyword>
<dbReference type="Pfam" id="PF13860">
    <property type="entry name" value="FlgD_ig"/>
    <property type="match status" value="1"/>
</dbReference>
<evidence type="ECO:0000259" key="7">
    <source>
        <dbReference type="Pfam" id="PF13860"/>
    </source>
</evidence>
<evidence type="ECO:0000256" key="4">
    <source>
        <dbReference type="ARBA" id="ARBA00024746"/>
    </source>
</evidence>
<dbReference type="InterPro" id="IPR025963">
    <property type="entry name" value="FLgD_Tudor"/>
</dbReference>
<evidence type="ECO:0000259" key="8">
    <source>
        <dbReference type="Pfam" id="PF13861"/>
    </source>
</evidence>
<sequence>METAMLVDSVSTTSSTTTSSSSSTKSSSASLADNYQSFLTLLMKQLEVQDPTNPVDASTYTTQLVQLASLEQQMSIGDKLDELTEAVSALGSDSSAVSYYGRTVEAEGSTTPLQDGEATWEYDLGSAASKVTLTITDSDGDVVYNEVSSSTSAGTHEVTWDGMGTDGQSYDSGTYSLTVSAVDANGKTISTSTRFKGTVTSVDNSSGSTVLSVGGVSLSADDVLSVS</sequence>
<dbReference type="OrthoDB" id="9785233at2"/>
<comment type="function">
    <text evidence="4 5">Required for flagellar hook formation. May act as a scaffolding protein.</text>
</comment>
<proteinExistence type="inferred from homology"/>
<dbReference type="Gene3D" id="2.30.30.910">
    <property type="match status" value="1"/>
</dbReference>
<evidence type="ECO:0000256" key="5">
    <source>
        <dbReference type="RuleBase" id="RU362076"/>
    </source>
</evidence>
<organism evidence="9 10">
    <name type="scientific">Azospirillum griseum</name>
    <dbReference type="NCBI Taxonomy" id="2496639"/>
    <lineage>
        <taxon>Bacteria</taxon>
        <taxon>Pseudomonadati</taxon>
        <taxon>Pseudomonadota</taxon>
        <taxon>Alphaproteobacteria</taxon>
        <taxon>Rhodospirillales</taxon>
        <taxon>Azospirillaceae</taxon>
        <taxon>Azospirillum</taxon>
    </lineage>
</organism>
<keyword evidence="3 5" id="KW-1005">Bacterial flagellum biogenesis</keyword>
<accession>A0A431VFR1</accession>
<keyword evidence="10" id="KW-1185">Reference proteome</keyword>
<dbReference type="EMBL" id="RXMA01000014">
    <property type="protein sequence ID" value="RTR18678.1"/>
    <property type="molecule type" value="Genomic_DNA"/>
</dbReference>
<evidence type="ECO:0000256" key="2">
    <source>
        <dbReference type="ARBA" id="ARBA00016013"/>
    </source>
</evidence>
<dbReference type="Pfam" id="PF13861">
    <property type="entry name" value="FLgD_tudor"/>
    <property type="match status" value="1"/>
</dbReference>
<feature type="domain" description="FlgD Tudor-like" evidence="8">
    <location>
        <begin position="95"/>
        <end position="223"/>
    </location>
</feature>
<dbReference type="GO" id="GO:0044781">
    <property type="term" value="P:bacterial-type flagellum organization"/>
    <property type="evidence" value="ECO:0007669"/>
    <property type="project" value="UniProtKB-UniRule"/>
</dbReference>
<dbReference type="Proteomes" id="UP000277007">
    <property type="component" value="Unassembled WGS sequence"/>
</dbReference>
<feature type="region of interest" description="Disordered" evidence="6">
    <location>
        <begin position="1"/>
        <end position="30"/>
    </location>
</feature>
<keyword evidence="9" id="KW-0282">Flagellum</keyword>
<name>A0A431VFR1_9PROT</name>
<dbReference type="InterPro" id="IPR025965">
    <property type="entry name" value="FlgD/Vpr_Ig-like"/>
</dbReference>
<keyword evidence="9" id="KW-0969">Cilium</keyword>
<comment type="similarity">
    <text evidence="1 5">Belongs to the FlgD family.</text>
</comment>
<gene>
    <name evidence="9" type="ORF">EJ903_15225</name>
</gene>
<reference evidence="9 10" key="1">
    <citation type="submission" date="2018-12" db="EMBL/GenBank/DDBJ databases">
        <authorList>
            <person name="Yang Y."/>
        </authorList>
    </citation>
    <scope>NUCLEOTIDE SEQUENCE [LARGE SCALE GENOMIC DNA]</scope>
    <source>
        <strain evidence="9 10">L-25-5w-1</strain>
    </source>
</reference>